<proteinExistence type="predicted"/>
<dbReference type="GO" id="GO:0008270">
    <property type="term" value="F:zinc ion binding"/>
    <property type="evidence" value="ECO:0007669"/>
    <property type="project" value="UniProtKB-KW"/>
</dbReference>
<dbReference type="OMA" id="FTCPSHE"/>
<accession>A0A0E0Q8P4</accession>
<keyword evidence="5" id="KW-1133">Transmembrane helix</keyword>
<keyword evidence="5" id="KW-0472">Membrane</keyword>
<evidence type="ECO:0000313" key="7">
    <source>
        <dbReference type="EnsemblPlants" id="ORUFI07G15900.1"/>
    </source>
</evidence>
<evidence type="ECO:0000259" key="6">
    <source>
        <dbReference type="PROSITE" id="PS51999"/>
    </source>
</evidence>
<evidence type="ECO:0000256" key="1">
    <source>
        <dbReference type="ARBA" id="ARBA00022723"/>
    </source>
</evidence>
<name>A0A0E0Q8P4_ORYRU</name>
<sequence length="172" mass="19434">MASASSSSHSSRRRRRPSIPLIRCPSCGVKQILELIATTEANRGRIFFTCPDHVKDGSGCNFWYWEEAYIKSLKRSGFIDEATCAELLKEAKMKDGDEMKKSSAQEFKKEPDVGHFKQLENMIFILTKMMVLLKLIQAGGVCLVGLLLKNNAEKNVMFQMKCNVQCAMNEQC</sequence>
<dbReference type="InterPro" id="IPR010666">
    <property type="entry name" value="Znf_GRF"/>
</dbReference>
<dbReference type="PROSITE" id="PS51999">
    <property type="entry name" value="ZF_GRF"/>
    <property type="match status" value="1"/>
</dbReference>
<reference evidence="7" key="2">
    <citation type="submission" date="2015-06" db="UniProtKB">
        <authorList>
            <consortium name="EnsemblPlants"/>
        </authorList>
    </citation>
    <scope>IDENTIFICATION</scope>
</reference>
<dbReference type="Gramene" id="ORUFI07G15900.1">
    <property type="protein sequence ID" value="ORUFI07G15900.1"/>
    <property type="gene ID" value="ORUFI07G15900"/>
</dbReference>
<dbReference type="Pfam" id="PF06839">
    <property type="entry name" value="Zn_ribbon_GRF"/>
    <property type="match status" value="1"/>
</dbReference>
<dbReference type="PANTHER" id="PTHR33680:SF7">
    <property type="entry name" value="OS02G0474200 PROTEIN"/>
    <property type="match status" value="1"/>
</dbReference>
<feature type="domain" description="GRF-type" evidence="6">
    <location>
        <begin position="24"/>
        <end position="69"/>
    </location>
</feature>
<evidence type="ECO:0000256" key="3">
    <source>
        <dbReference type="ARBA" id="ARBA00022833"/>
    </source>
</evidence>
<reference evidence="8" key="1">
    <citation type="submission" date="2013-06" db="EMBL/GenBank/DDBJ databases">
        <authorList>
            <person name="Zhao Q."/>
        </authorList>
    </citation>
    <scope>NUCLEOTIDE SEQUENCE</scope>
    <source>
        <strain evidence="8">cv. W1943</strain>
    </source>
</reference>
<evidence type="ECO:0000256" key="5">
    <source>
        <dbReference type="SAM" id="Phobius"/>
    </source>
</evidence>
<dbReference type="AlphaFoldDB" id="A0A0E0Q8P4"/>
<dbReference type="EnsemblPlants" id="ORUFI07G15900.1">
    <property type="protein sequence ID" value="ORUFI07G15900.1"/>
    <property type="gene ID" value="ORUFI07G15900"/>
</dbReference>
<feature type="transmembrane region" description="Helical" evidence="5">
    <location>
        <begin position="131"/>
        <end position="148"/>
    </location>
</feature>
<keyword evidence="1" id="KW-0479">Metal-binding</keyword>
<keyword evidence="3" id="KW-0862">Zinc</keyword>
<evidence type="ECO:0000256" key="2">
    <source>
        <dbReference type="ARBA" id="ARBA00022771"/>
    </source>
</evidence>
<evidence type="ECO:0000256" key="4">
    <source>
        <dbReference type="PROSITE-ProRule" id="PRU01343"/>
    </source>
</evidence>
<dbReference type="STRING" id="4529.A0A0E0Q8P4"/>
<dbReference type="PANTHER" id="PTHR33680">
    <property type="entry name" value="OS07G0190500 PROTEIN"/>
    <property type="match status" value="1"/>
</dbReference>
<dbReference type="HOGENOM" id="CLU_118288_0_1_1"/>
<organism evidence="7 8">
    <name type="scientific">Oryza rufipogon</name>
    <name type="common">Brownbeard rice</name>
    <name type="synonym">Asian wild rice</name>
    <dbReference type="NCBI Taxonomy" id="4529"/>
    <lineage>
        <taxon>Eukaryota</taxon>
        <taxon>Viridiplantae</taxon>
        <taxon>Streptophyta</taxon>
        <taxon>Embryophyta</taxon>
        <taxon>Tracheophyta</taxon>
        <taxon>Spermatophyta</taxon>
        <taxon>Magnoliopsida</taxon>
        <taxon>Liliopsida</taxon>
        <taxon>Poales</taxon>
        <taxon>Poaceae</taxon>
        <taxon>BOP clade</taxon>
        <taxon>Oryzoideae</taxon>
        <taxon>Oryzeae</taxon>
        <taxon>Oryzinae</taxon>
        <taxon>Oryza</taxon>
    </lineage>
</organism>
<keyword evidence="8" id="KW-1185">Reference proteome</keyword>
<evidence type="ECO:0000313" key="8">
    <source>
        <dbReference type="Proteomes" id="UP000008022"/>
    </source>
</evidence>
<dbReference type="Proteomes" id="UP000008022">
    <property type="component" value="Unassembled WGS sequence"/>
</dbReference>
<keyword evidence="5" id="KW-0812">Transmembrane</keyword>
<protein>
    <recommendedName>
        <fullName evidence="6">GRF-type domain-containing protein</fullName>
    </recommendedName>
</protein>
<keyword evidence="2 4" id="KW-0863">Zinc-finger</keyword>